<dbReference type="PANTHER" id="PTHR10845:SF192">
    <property type="entry name" value="DOUBLE HIT, ISOFORM B"/>
    <property type="match status" value="1"/>
</dbReference>
<dbReference type="OrthoDB" id="5313079at2759"/>
<dbReference type="AlphaFoldDB" id="X6N9N5"/>
<accession>X6N9N5</accession>
<evidence type="ECO:0000313" key="2">
    <source>
        <dbReference type="EMBL" id="ETO22444.1"/>
    </source>
</evidence>
<dbReference type="EMBL" id="ASPP01010734">
    <property type="protein sequence ID" value="ETO22444.1"/>
    <property type="molecule type" value="Genomic_DNA"/>
</dbReference>
<dbReference type="InterPro" id="IPR036305">
    <property type="entry name" value="RGS_sf"/>
</dbReference>
<protein>
    <recommendedName>
        <fullName evidence="1">RGS domain-containing protein</fullName>
    </recommendedName>
</protein>
<evidence type="ECO:0000313" key="3">
    <source>
        <dbReference type="Proteomes" id="UP000023152"/>
    </source>
</evidence>
<sequence length="212" mass="23936">MTVFSLYSYAQRKATNGNGSVSQTPPTGEDKLFGGHSDLSNELRRLLVSPSGLNLFCNYLIHEFSIENMLFLIETQQWLDVLKQLPENKDENALKKYLPQSDIVFANPNEDMITKARLLFAKYVSNSAQFVINISYGEREELNKKFGHNFPSFFSQQTPQELNASLIAIFNGARVSTYALLRSSFGRFTVTAAYKEWAEAQKNNGIQIVNGT</sequence>
<dbReference type="InterPro" id="IPR016137">
    <property type="entry name" value="RGS"/>
</dbReference>
<gene>
    <name evidence="2" type="ORF">RFI_14756</name>
</gene>
<dbReference type="Pfam" id="PF00615">
    <property type="entry name" value="RGS"/>
    <property type="match status" value="1"/>
</dbReference>
<reference evidence="2 3" key="1">
    <citation type="journal article" date="2013" name="Curr. Biol.">
        <title>The Genome of the Foraminiferan Reticulomyxa filosa.</title>
        <authorList>
            <person name="Glockner G."/>
            <person name="Hulsmann N."/>
            <person name="Schleicher M."/>
            <person name="Noegel A.A."/>
            <person name="Eichinger L."/>
            <person name="Gallinger C."/>
            <person name="Pawlowski J."/>
            <person name="Sierra R."/>
            <person name="Euteneuer U."/>
            <person name="Pillet L."/>
            <person name="Moustafa A."/>
            <person name="Platzer M."/>
            <person name="Groth M."/>
            <person name="Szafranski K."/>
            <person name="Schliwa M."/>
        </authorList>
    </citation>
    <scope>NUCLEOTIDE SEQUENCE [LARGE SCALE GENOMIC DNA]</scope>
</reference>
<keyword evidence="3" id="KW-1185">Reference proteome</keyword>
<dbReference type="SUPFAM" id="SSF48097">
    <property type="entry name" value="Regulator of G-protein signaling, RGS"/>
    <property type="match status" value="1"/>
</dbReference>
<name>X6N9N5_RETFI</name>
<dbReference type="PANTHER" id="PTHR10845">
    <property type="entry name" value="REGULATOR OF G PROTEIN SIGNALING"/>
    <property type="match status" value="1"/>
</dbReference>
<proteinExistence type="predicted"/>
<organism evidence="2 3">
    <name type="scientific">Reticulomyxa filosa</name>
    <dbReference type="NCBI Taxonomy" id="46433"/>
    <lineage>
        <taxon>Eukaryota</taxon>
        <taxon>Sar</taxon>
        <taxon>Rhizaria</taxon>
        <taxon>Retaria</taxon>
        <taxon>Foraminifera</taxon>
        <taxon>Monothalamids</taxon>
        <taxon>Reticulomyxidae</taxon>
        <taxon>Reticulomyxa</taxon>
    </lineage>
</organism>
<dbReference type="Gene3D" id="1.10.167.10">
    <property type="entry name" value="Regulator of G-protein Signalling 4, domain 2"/>
    <property type="match status" value="1"/>
</dbReference>
<comment type="caution">
    <text evidence="2">The sequence shown here is derived from an EMBL/GenBank/DDBJ whole genome shotgun (WGS) entry which is preliminary data.</text>
</comment>
<dbReference type="Proteomes" id="UP000023152">
    <property type="component" value="Unassembled WGS sequence"/>
</dbReference>
<feature type="domain" description="RGS" evidence="1">
    <location>
        <begin position="42"/>
        <end position="184"/>
    </location>
</feature>
<dbReference type="InterPro" id="IPR044926">
    <property type="entry name" value="RGS_subdomain_2"/>
</dbReference>
<evidence type="ECO:0000259" key="1">
    <source>
        <dbReference type="PROSITE" id="PS50132"/>
    </source>
</evidence>
<dbReference type="PROSITE" id="PS50132">
    <property type="entry name" value="RGS"/>
    <property type="match status" value="1"/>
</dbReference>